<name>A0AAQ3UQ51_PASNO</name>
<proteinExistence type="predicted"/>
<dbReference type="PANTHER" id="PTHR34145">
    <property type="entry name" value="OS02G0105600 PROTEIN"/>
    <property type="match status" value="1"/>
</dbReference>
<evidence type="ECO:0000313" key="3">
    <source>
        <dbReference type="Proteomes" id="UP001341281"/>
    </source>
</evidence>
<gene>
    <name evidence="2" type="ORF">U9M48_041254</name>
</gene>
<sequence length="248" mass="28114">MLQRRKGRVLSINMIVMDIWWHIHSLMSLRDAAHAACVSRAFLRSWRCYPNLTLDYDTLASETCASEMRNSDKIDCILKNHSGCLKALTLNLNCISISHRHLDSWLCLAVKPGTEDLTLLLPKRKYNFPCSLLSDGVRNSIRYLEIGFWGELECLLSNALSLEQLAFTNCMEITHLKIPCQLACLDITAWQRLQVIENKAPNVSSFCLYGKISKVLLGDTLHMKNVTLGRSNAVCYARAELPFIVPNL</sequence>
<evidence type="ECO:0000259" key="1">
    <source>
        <dbReference type="Pfam" id="PF23622"/>
    </source>
</evidence>
<accession>A0AAQ3UQ51</accession>
<dbReference type="InterPro" id="IPR053772">
    <property type="entry name" value="At1g61320/At1g61330-like"/>
</dbReference>
<dbReference type="EMBL" id="CP144753">
    <property type="protein sequence ID" value="WVZ95498.1"/>
    <property type="molecule type" value="Genomic_DNA"/>
</dbReference>
<dbReference type="AlphaFoldDB" id="A0AAQ3UQ51"/>
<feature type="domain" description="At1g61320/AtMIF1 LRR" evidence="1">
    <location>
        <begin position="77"/>
        <end position="146"/>
    </location>
</feature>
<organism evidence="2 3">
    <name type="scientific">Paspalum notatum var. saurae</name>
    <dbReference type="NCBI Taxonomy" id="547442"/>
    <lineage>
        <taxon>Eukaryota</taxon>
        <taxon>Viridiplantae</taxon>
        <taxon>Streptophyta</taxon>
        <taxon>Embryophyta</taxon>
        <taxon>Tracheophyta</taxon>
        <taxon>Spermatophyta</taxon>
        <taxon>Magnoliopsida</taxon>
        <taxon>Liliopsida</taxon>
        <taxon>Poales</taxon>
        <taxon>Poaceae</taxon>
        <taxon>PACMAD clade</taxon>
        <taxon>Panicoideae</taxon>
        <taxon>Andropogonodae</taxon>
        <taxon>Paspaleae</taxon>
        <taxon>Paspalinae</taxon>
        <taxon>Paspalum</taxon>
    </lineage>
</organism>
<keyword evidence="3" id="KW-1185">Reference proteome</keyword>
<dbReference type="Proteomes" id="UP001341281">
    <property type="component" value="Chromosome 09"/>
</dbReference>
<protein>
    <recommendedName>
        <fullName evidence="1">At1g61320/AtMIF1 LRR domain-containing protein</fullName>
    </recommendedName>
</protein>
<evidence type="ECO:0000313" key="2">
    <source>
        <dbReference type="EMBL" id="WVZ95498.1"/>
    </source>
</evidence>
<reference evidence="2 3" key="1">
    <citation type="submission" date="2024-02" db="EMBL/GenBank/DDBJ databases">
        <title>High-quality chromosome-scale genome assembly of Pensacola bahiagrass (Paspalum notatum Flugge var. saurae).</title>
        <authorList>
            <person name="Vega J.M."/>
            <person name="Podio M."/>
            <person name="Orjuela J."/>
            <person name="Siena L.A."/>
            <person name="Pessino S.C."/>
            <person name="Combes M.C."/>
            <person name="Mariac C."/>
            <person name="Albertini E."/>
            <person name="Pupilli F."/>
            <person name="Ortiz J.P.A."/>
            <person name="Leblanc O."/>
        </authorList>
    </citation>
    <scope>NUCLEOTIDE SEQUENCE [LARGE SCALE GENOMIC DNA]</scope>
    <source>
        <strain evidence="2">R1</strain>
        <tissue evidence="2">Leaf</tissue>
    </source>
</reference>
<dbReference type="Pfam" id="PF23622">
    <property type="entry name" value="LRR_At1g61320_AtMIF1"/>
    <property type="match status" value="2"/>
</dbReference>
<dbReference type="PANTHER" id="PTHR34145:SF49">
    <property type="entry name" value="FBD DOMAIN-CONTAINING PROTEIN"/>
    <property type="match status" value="1"/>
</dbReference>
<feature type="domain" description="At1g61320/AtMIF1 LRR" evidence="1">
    <location>
        <begin position="151"/>
        <end position="248"/>
    </location>
</feature>
<dbReference type="InterPro" id="IPR055357">
    <property type="entry name" value="LRR_At1g61320_AtMIF1"/>
</dbReference>